<dbReference type="AlphaFoldDB" id="A0A0F9K4P1"/>
<evidence type="ECO:0000313" key="1">
    <source>
        <dbReference type="EMBL" id="KKM76943.1"/>
    </source>
</evidence>
<proteinExistence type="predicted"/>
<name>A0A0F9K4P1_9ZZZZ</name>
<reference evidence="1" key="1">
    <citation type="journal article" date="2015" name="Nature">
        <title>Complex archaea that bridge the gap between prokaryotes and eukaryotes.</title>
        <authorList>
            <person name="Spang A."/>
            <person name="Saw J.H."/>
            <person name="Jorgensen S.L."/>
            <person name="Zaremba-Niedzwiedzka K."/>
            <person name="Martijn J."/>
            <person name="Lind A.E."/>
            <person name="van Eijk R."/>
            <person name="Schleper C."/>
            <person name="Guy L."/>
            <person name="Ettema T.J."/>
        </authorList>
    </citation>
    <scope>NUCLEOTIDE SEQUENCE</scope>
</reference>
<sequence>MAATGTVLCQVRVVGLGGDVDLRANKIDARTPGEVSRGFRVVGTTDVVLGFGTIANSTVLGLMVKAEQGALWIYPGTGTSVVPSTAHYLPEGMANVFTFNSLQGILNSVTIQGSATSTKMSYVAYGIT</sequence>
<dbReference type="EMBL" id="LAZR01008721">
    <property type="protein sequence ID" value="KKM76943.1"/>
    <property type="molecule type" value="Genomic_DNA"/>
</dbReference>
<accession>A0A0F9K4P1</accession>
<comment type="caution">
    <text evidence="1">The sequence shown here is derived from an EMBL/GenBank/DDBJ whole genome shotgun (WGS) entry which is preliminary data.</text>
</comment>
<gene>
    <name evidence="1" type="ORF">LCGC14_1375040</name>
</gene>
<protein>
    <submittedName>
        <fullName evidence="1">Uncharacterized protein</fullName>
    </submittedName>
</protein>
<organism evidence="1">
    <name type="scientific">marine sediment metagenome</name>
    <dbReference type="NCBI Taxonomy" id="412755"/>
    <lineage>
        <taxon>unclassified sequences</taxon>
        <taxon>metagenomes</taxon>
        <taxon>ecological metagenomes</taxon>
    </lineage>
</organism>